<comment type="caution">
    <text evidence="2">The sequence shown here is derived from an EMBL/GenBank/DDBJ whole genome shotgun (WGS) entry which is preliminary data.</text>
</comment>
<keyword evidence="3" id="KW-1185">Reference proteome</keyword>
<dbReference type="Pfam" id="PF00403">
    <property type="entry name" value="HMA"/>
    <property type="match status" value="1"/>
</dbReference>
<reference evidence="3" key="1">
    <citation type="journal article" date="2019" name="Int. J. Syst. Evol. Microbiol.">
        <title>The Global Catalogue of Microorganisms (GCM) 10K type strain sequencing project: providing services to taxonomists for standard genome sequencing and annotation.</title>
        <authorList>
            <consortium name="The Broad Institute Genomics Platform"/>
            <consortium name="The Broad Institute Genome Sequencing Center for Infectious Disease"/>
            <person name="Wu L."/>
            <person name="Ma J."/>
        </authorList>
    </citation>
    <scope>NUCLEOTIDE SEQUENCE [LARGE SCALE GENOMIC DNA]</scope>
    <source>
        <strain evidence="3">KCTC 32255</strain>
    </source>
</reference>
<feature type="domain" description="HMA" evidence="1">
    <location>
        <begin position="2"/>
        <end position="68"/>
    </location>
</feature>
<evidence type="ECO:0000259" key="1">
    <source>
        <dbReference type="PROSITE" id="PS50846"/>
    </source>
</evidence>
<name>A0ABW2C4G2_9PSEU</name>
<accession>A0ABW2C4G2</accession>
<proteinExistence type="predicted"/>
<dbReference type="SUPFAM" id="SSF55008">
    <property type="entry name" value="HMA, heavy metal-associated domain"/>
    <property type="match status" value="1"/>
</dbReference>
<gene>
    <name evidence="2" type="ORF">ACFQGD_24110</name>
</gene>
<dbReference type="EMBL" id="JBHSXX010000001">
    <property type="protein sequence ID" value="MFC6870226.1"/>
    <property type="molecule type" value="Genomic_DNA"/>
</dbReference>
<evidence type="ECO:0000313" key="2">
    <source>
        <dbReference type="EMBL" id="MFC6870226.1"/>
    </source>
</evidence>
<dbReference type="PROSITE" id="PS50846">
    <property type="entry name" value="HMA_2"/>
    <property type="match status" value="1"/>
</dbReference>
<sequence length="74" mass="8052">MVERSFTVSGIHCGGCASNIEIGLRRLDGVRRVTADPDTHVVRVRFDEQRLDADAVATRLARLGFPVADAASEQ</sequence>
<protein>
    <submittedName>
        <fullName evidence="2">Heavy-metal-associated domain-containing protein</fullName>
    </submittedName>
</protein>
<evidence type="ECO:0000313" key="3">
    <source>
        <dbReference type="Proteomes" id="UP001596337"/>
    </source>
</evidence>
<dbReference type="InterPro" id="IPR036163">
    <property type="entry name" value="HMA_dom_sf"/>
</dbReference>
<dbReference type="Gene3D" id="3.30.70.100">
    <property type="match status" value="1"/>
</dbReference>
<dbReference type="RefSeq" id="WP_345389516.1">
    <property type="nucleotide sequence ID" value="NZ_BAABLA010000002.1"/>
</dbReference>
<dbReference type="InterPro" id="IPR006121">
    <property type="entry name" value="HMA_dom"/>
</dbReference>
<organism evidence="2 3">
    <name type="scientific">Haloechinothrix salitolerans</name>
    <dbReference type="NCBI Taxonomy" id="926830"/>
    <lineage>
        <taxon>Bacteria</taxon>
        <taxon>Bacillati</taxon>
        <taxon>Actinomycetota</taxon>
        <taxon>Actinomycetes</taxon>
        <taxon>Pseudonocardiales</taxon>
        <taxon>Pseudonocardiaceae</taxon>
        <taxon>Haloechinothrix</taxon>
    </lineage>
</organism>
<dbReference type="Proteomes" id="UP001596337">
    <property type="component" value="Unassembled WGS sequence"/>
</dbReference>
<dbReference type="CDD" id="cd00371">
    <property type="entry name" value="HMA"/>
    <property type="match status" value="1"/>
</dbReference>